<sequence length="298" mass="33303">MDFCRLPLIELCEAVMDALAYNYAYSEQREWQSTLCACALTCRAWRARAQHVLWSSPRLVGEQRLILFISGLRTAPSSITTTLILAGRSHNKKLDLARAGELFVRPFPHLRRLICDDVRFDRGPNARILRMRLPFFDSLTALELWDCSFTSLRAMMDVVWACQNLASLKVLGVDPVHNPDGEAPRASPATSWLYAVATSRSLPGTLKKIDLTQSHAAKSNEAWCDEVVGRGEEVDDAELPLPGLLSGLEELRIRLNDSCDPGECAAYIHKALPSMGEVLHLWYGGSTGQWTDYQSPLE</sequence>
<gene>
    <name evidence="1" type="ORF">TRAPUB_5975</name>
</gene>
<dbReference type="AlphaFoldDB" id="A0A1M2W717"/>
<dbReference type="EMBL" id="MNAD01000147">
    <property type="protein sequence ID" value="OJT15647.1"/>
    <property type="molecule type" value="Genomic_DNA"/>
</dbReference>
<evidence type="ECO:0000313" key="2">
    <source>
        <dbReference type="Proteomes" id="UP000184267"/>
    </source>
</evidence>
<dbReference type="OMA" id="STICEHR"/>
<dbReference type="OrthoDB" id="2757315at2759"/>
<protein>
    <recommendedName>
        <fullName evidence="3">F-box domain-containing protein</fullName>
    </recommendedName>
</protein>
<comment type="caution">
    <text evidence="1">The sequence shown here is derived from an EMBL/GenBank/DDBJ whole genome shotgun (WGS) entry which is preliminary data.</text>
</comment>
<reference evidence="1 2" key="1">
    <citation type="submission" date="2016-10" db="EMBL/GenBank/DDBJ databases">
        <title>Genome sequence of the basidiomycete white-rot fungus Trametes pubescens.</title>
        <authorList>
            <person name="Makela M.R."/>
            <person name="Granchi Z."/>
            <person name="Peng M."/>
            <person name="De Vries R.P."/>
            <person name="Grigoriev I."/>
            <person name="Riley R."/>
            <person name="Hilden K."/>
        </authorList>
    </citation>
    <scope>NUCLEOTIDE SEQUENCE [LARGE SCALE GENOMIC DNA]</scope>
    <source>
        <strain evidence="1 2">FBCC735</strain>
    </source>
</reference>
<dbReference type="Proteomes" id="UP000184267">
    <property type="component" value="Unassembled WGS sequence"/>
</dbReference>
<keyword evidence="2" id="KW-1185">Reference proteome</keyword>
<evidence type="ECO:0008006" key="3">
    <source>
        <dbReference type="Google" id="ProtNLM"/>
    </source>
</evidence>
<organism evidence="1 2">
    <name type="scientific">Trametes pubescens</name>
    <name type="common">White-rot fungus</name>
    <dbReference type="NCBI Taxonomy" id="154538"/>
    <lineage>
        <taxon>Eukaryota</taxon>
        <taxon>Fungi</taxon>
        <taxon>Dikarya</taxon>
        <taxon>Basidiomycota</taxon>
        <taxon>Agaricomycotina</taxon>
        <taxon>Agaricomycetes</taxon>
        <taxon>Polyporales</taxon>
        <taxon>Polyporaceae</taxon>
        <taxon>Trametes</taxon>
    </lineage>
</organism>
<proteinExistence type="predicted"/>
<accession>A0A1M2W717</accession>
<evidence type="ECO:0000313" key="1">
    <source>
        <dbReference type="EMBL" id="OJT15647.1"/>
    </source>
</evidence>
<name>A0A1M2W717_TRAPU</name>